<organism evidence="8">
    <name type="scientific">Candidatus Moduliflexus flocculans</name>
    <dbReference type="NCBI Taxonomy" id="1499966"/>
    <lineage>
        <taxon>Bacteria</taxon>
        <taxon>Candidatus Moduliflexota</taxon>
        <taxon>Candidatus Moduliflexia</taxon>
        <taxon>Candidatus Moduliflexales</taxon>
        <taxon>Candidatus Moduliflexaceae</taxon>
    </lineage>
</organism>
<evidence type="ECO:0000256" key="3">
    <source>
        <dbReference type="ARBA" id="ARBA00023235"/>
    </source>
</evidence>
<keyword evidence="3 6" id="KW-0413">Isomerase</keyword>
<dbReference type="InterPro" id="IPR006224">
    <property type="entry name" value="PsdUridine_synth_RluA-like_CS"/>
</dbReference>
<dbReference type="GO" id="GO:0000455">
    <property type="term" value="P:enzyme-directed rRNA pseudouridine synthesis"/>
    <property type="evidence" value="ECO:0007669"/>
    <property type="project" value="UniProtKB-ARBA"/>
</dbReference>
<name>A0A0S6VXE4_9BACT</name>
<dbReference type="STRING" id="1499966.U14_01388"/>
<evidence type="ECO:0000313" key="9">
    <source>
        <dbReference type="Proteomes" id="UP000030700"/>
    </source>
</evidence>
<feature type="active site" evidence="4">
    <location>
        <position position="150"/>
    </location>
</feature>
<dbReference type="InterPro" id="IPR050188">
    <property type="entry name" value="RluA_PseudoU_synthase"/>
</dbReference>
<comment type="similarity">
    <text evidence="1 6">Belongs to the pseudouridine synthase RluA family.</text>
</comment>
<dbReference type="SUPFAM" id="SSF55174">
    <property type="entry name" value="Alpha-L RNA-binding motif"/>
    <property type="match status" value="1"/>
</dbReference>
<dbReference type="GO" id="GO:0003723">
    <property type="term" value="F:RNA binding"/>
    <property type="evidence" value="ECO:0007669"/>
    <property type="project" value="UniProtKB-KW"/>
</dbReference>
<gene>
    <name evidence="8" type="ORF">U14_01388</name>
</gene>
<dbReference type="Pfam" id="PF00849">
    <property type="entry name" value="PseudoU_synth_2"/>
    <property type="match status" value="1"/>
</dbReference>
<evidence type="ECO:0000256" key="6">
    <source>
        <dbReference type="RuleBase" id="RU362028"/>
    </source>
</evidence>
<sequence length="320" mass="35610">MELHTIIVRPDMLINADDAGSLTEKCRLDLFLMGQEEFAFSRSHLRKLIVDGNVTVNGAVVKTGYAVRAGDEIAVSVPPPRPLEVAAEAIPLNVLFEDAHLLVINKPAGMVVHPAPGHDSGTLVHGLLHHCDDLSGIGGVQRPGIVHRLDRDTSGVMIVAKNDEAHANLSAQLKSRELSRIYIALAHGRFRELTGSIDAPIGRHRTDRQRMAVDEEHGRNALSLYRVLEQFPQHTLVEVELKTGRTHQIRVHLKHIQHPVVGDPVYGSSSRNNLGMTRQALHAQTIRFRHPVTQQEMTFTTDLPDDMRQLLDKLRTQERA</sequence>
<dbReference type="InterPro" id="IPR036986">
    <property type="entry name" value="S4_RNA-bd_sf"/>
</dbReference>
<dbReference type="InterPro" id="IPR006145">
    <property type="entry name" value="PsdUridine_synth_RsuA/RluA"/>
</dbReference>
<dbReference type="EMBL" id="DF820456">
    <property type="protein sequence ID" value="GAK50161.1"/>
    <property type="molecule type" value="Genomic_DNA"/>
</dbReference>
<keyword evidence="2 5" id="KW-0694">RNA-binding</keyword>
<dbReference type="CDD" id="cd02869">
    <property type="entry name" value="PseudoU_synth_RluA_like"/>
    <property type="match status" value="1"/>
</dbReference>
<evidence type="ECO:0000256" key="5">
    <source>
        <dbReference type="PROSITE-ProRule" id="PRU00182"/>
    </source>
</evidence>
<evidence type="ECO:0000313" key="8">
    <source>
        <dbReference type="EMBL" id="GAK50161.1"/>
    </source>
</evidence>
<evidence type="ECO:0000256" key="1">
    <source>
        <dbReference type="ARBA" id="ARBA00010876"/>
    </source>
</evidence>
<accession>A0A0S6VXE4</accession>
<dbReference type="Gene3D" id="3.10.290.10">
    <property type="entry name" value="RNA-binding S4 domain"/>
    <property type="match status" value="1"/>
</dbReference>
<dbReference type="PANTHER" id="PTHR21600">
    <property type="entry name" value="MITOCHONDRIAL RNA PSEUDOURIDINE SYNTHASE"/>
    <property type="match status" value="1"/>
</dbReference>
<dbReference type="PROSITE" id="PS50889">
    <property type="entry name" value="S4"/>
    <property type="match status" value="1"/>
</dbReference>
<protein>
    <recommendedName>
        <fullName evidence="6">Pseudouridine synthase</fullName>
        <ecNumber evidence="6">5.4.99.-</ecNumber>
    </recommendedName>
</protein>
<feature type="domain" description="RNA-binding S4" evidence="7">
    <location>
        <begin position="26"/>
        <end position="91"/>
    </location>
</feature>
<dbReference type="HOGENOM" id="CLU_016902_4_1_0"/>
<dbReference type="CDD" id="cd00165">
    <property type="entry name" value="S4"/>
    <property type="match status" value="1"/>
</dbReference>
<dbReference type="InterPro" id="IPR006225">
    <property type="entry name" value="PsdUridine_synth_RluC/D"/>
</dbReference>
<dbReference type="PROSITE" id="PS01129">
    <property type="entry name" value="PSI_RLU"/>
    <property type="match status" value="1"/>
</dbReference>
<dbReference type="NCBIfam" id="TIGR00005">
    <property type="entry name" value="rluA_subfam"/>
    <property type="match status" value="1"/>
</dbReference>
<dbReference type="InterPro" id="IPR002942">
    <property type="entry name" value="S4_RNA-bd"/>
</dbReference>
<comment type="function">
    <text evidence="6">Responsible for synthesis of pseudouridine from uracil.</text>
</comment>
<dbReference type="Pfam" id="PF01479">
    <property type="entry name" value="S4"/>
    <property type="match status" value="1"/>
</dbReference>
<evidence type="ECO:0000256" key="2">
    <source>
        <dbReference type="ARBA" id="ARBA00022884"/>
    </source>
</evidence>
<dbReference type="Gene3D" id="3.30.2350.10">
    <property type="entry name" value="Pseudouridine synthase"/>
    <property type="match status" value="1"/>
</dbReference>
<dbReference type="AlphaFoldDB" id="A0A0S6VXE4"/>
<dbReference type="EC" id="5.4.99.-" evidence="6"/>
<dbReference type="Proteomes" id="UP000030700">
    <property type="component" value="Unassembled WGS sequence"/>
</dbReference>
<evidence type="ECO:0000256" key="4">
    <source>
        <dbReference type="PIRSR" id="PIRSR606225-1"/>
    </source>
</evidence>
<dbReference type="SUPFAM" id="SSF55120">
    <property type="entry name" value="Pseudouridine synthase"/>
    <property type="match status" value="1"/>
</dbReference>
<keyword evidence="9" id="KW-1185">Reference proteome</keyword>
<proteinExistence type="inferred from homology"/>
<dbReference type="FunFam" id="3.30.2350.10:FF:000006">
    <property type="entry name" value="Pseudouridine synthase"/>
    <property type="match status" value="1"/>
</dbReference>
<reference evidence="8" key="1">
    <citation type="journal article" date="2015" name="PeerJ">
        <title>First genomic representation of candidate bacterial phylum KSB3 points to enhanced environmental sensing as a trigger of wastewater bulking.</title>
        <authorList>
            <person name="Sekiguchi Y."/>
            <person name="Ohashi A."/>
            <person name="Parks D.H."/>
            <person name="Yamauchi T."/>
            <person name="Tyson G.W."/>
            <person name="Hugenholtz P."/>
        </authorList>
    </citation>
    <scope>NUCLEOTIDE SEQUENCE [LARGE SCALE GENOMIC DNA]</scope>
</reference>
<dbReference type="GO" id="GO:0120159">
    <property type="term" value="F:rRNA pseudouridine synthase activity"/>
    <property type="evidence" value="ECO:0007669"/>
    <property type="project" value="UniProtKB-ARBA"/>
</dbReference>
<dbReference type="InterPro" id="IPR020103">
    <property type="entry name" value="PsdUridine_synth_cat_dom_sf"/>
</dbReference>
<dbReference type="PANTHER" id="PTHR21600:SF44">
    <property type="entry name" value="RIBOSOMAL LARGE SUBUNIT PSEUDOURIDINE SYNTHASE D"/>
    <property type="match status" value="1"/>
</dbReference>
<evidence type="ECO:0000259" key="7">
    <source>
        <dbReference type="SMART" id="SM00363"/>
    </source>
</evidence>
<dbReference type="SMART" id="SM00363">
    <property type="entry name" value="S4"/>
    <property type="match status" value="1"/>
</dbReference>
<comment type="catalytic activity">
    <reaction evidence="6">
        <text>a uridine in RNA = a pseudouridine in RNA</text>
        <dbReference type="Rhea" id="RHEA:48348"/>
        <dbReference type="Rhea" id="RHEA-COMP:12068"/>
        <dbReference type="Rhea" id="RHEA-COMP:12069"/>
        <dbReference type="ChEBI" id="CHEBI:65314"/>
        <dbReference type="ChEBI" id="CHEBI:65315"/>
    </reaction>
</comment>